<dbReference type="Pfam" id="PF07929">
    <property type="entry name" value="PRiA4_ORF3"/>
    <property type="match status" value="1"/>
</dbReference>
<evidence type="ECO:0000259" key="1">
    <source>
        <dbReference type="Pfam" id="PF07929"/>
    </source>
</evidence>
<dbReference type="Proteomes" id="UP001501183">
    <property type="component" value="Unassembled WGS sequence"/>
</dbReference>
<gene>
    <name evidence="2" type="ORF">GCM10023094_08170</name>
</gene>
<sequence length="502" mass="54342">MHRLGTAVPGRWLTGVVPTSDDVQRLAEQLIAELTPQQQQTFLAAVGADRSTALIENALRVPDPTVGTAPTRIRGFRVRLDLIGAKPPVWRRLELPGDLPLDRLHLVIQAAMGWLDGHLHRFRTGSDPRSPYFVTPFDVEEGEDGVLEAGVRLDQVLTGAGERLWYEYDFGDGWDHVLAVEAVLDAPPAEVRCTTGRMACPPEDCGGIWDYTELAAWVRGGCDPSSVPPPFEDAGHARDWLPLDWHPDRFDVDAANTALAAAVAAPVPVAGELAALREQLERVGNQALTQLLARSASHAAVEVSEADAARLIEPYAVLLDLIGDGVRLTSAGYLPPALVEQLAERTGVAGWWIGKANREDLTWPVAQLRDSARALGLVSVRKGRLAPTALAGRCRDRPLALWRHILSRLPVGRTEFDRQAGWLALAVVGSGIPAEDWEREIRNLLLGLGWRVQGSPSPDRVAVASPTLDVLEVLSGKTHRGRITGQDLAVAATARAVISSDP</sequence>
<evidence type="ECO:0000313" key="3">
    <source>
        <dbReference type="Proteomes" id="UP001501183"/>
    </source>
</evidence>
<dbReference type="PANTHER" id="PTHR41878:SF1">
    <property type="entry name" value="TNPR PROTEIN"/>
    <property type="match status" value="1"/>
</dbReference>
<proteinExistence type="predicted"/>
<accession>A0ABP8NXT8</accession>
<dbReference type="InterPro" id="IPR024047">
    <property type="entry name" value="MM3350-like_sf"/>
</dbReference>
<comment type="caution">
    <text evidence="2">The sequence shown here is derived from an EMBL/GenBank/DDBJ whole genome shotgun (WGS) entry which is preliminary data.</text>
</comment>
<evidence type="ECO:0000313" key="2">
    <source>
        <dbReference type="EMBL" id="GAA4473785.1"/>
    </source>
</evidence>
<dbReference type="EMBL" id="BAABFB010000020">
    <property type="protein sequence ID" value="GAA4473785.1"/>
    <property type="molecule type" value="Genomic_DNA"/>
</dbReference>
<dbReference type="InterPro" id="IPR012912">
    <property type="entry name" value="Plasmid_pRiA4b_Orf3-like"/>
</dbReference>
<protein>
    <recommendedName>
        <fullName evidence="1">Plasmid pRiA4b Orf3-like domain-containing protein</fullName>
    </recommendedName>
</protein>
<organism evidence="2 3">
    <name type="scientific">Rhodococcus olei</name>
    <dbReference type="NCBI Taxonomy" id="2161675"/>
    <lineage>
        <taxon>Bacteria</taxon>
        <taxon>Bacillati</taxon>
        <taxon>Actinomycetota</taxon>
        <taxon>Actinomycetes</taxon>
        <taxon>Mycobacteriales</taxon>
        <taxon>Nocardiaceae</taxon>
        <taxon>Rhodococcus</taxon>
    </lineage>
</organism>
<dbReference type="Gene3D" id="3.10.290.30">
    <property type="entry name" value="MM3350-like"/>
    <property type="match status" value="1"/>
</dbReference>
<dbReference type="PANTHER" id="PTHR41878">
    <property type="entry name" value="LEXA REPRESSOR-RELATED"/>
    <property type="match status" value="1"/>
</dbReference>
<reference evidence="3" key="1">
    <citation type="journal article" date="2019" name="Int. J. Syst. Evol. Microbiol.">
        <title>The Global Catalogue of Microorganisms (GCM) 10K type strain sequencing project: providing services to taxonomists for standard genome sequencing and annotation.</title>
        <authorList>
            <consortium name="The Broad Institute Genomics Platform"/>
            <consortium name="The Broad Institute Genome Sequencing Center for Infectious Disease"/>
            <person name="Wu L."/>
            <person name="Ma J."/>
        </authorList>
    </citation>
    <scope>NUCLEOTIDE SEQUENCE [LARGE SCALE GENOMIC DNA]</scope>
    <source>
        <strain evidence="3">JCM 32206</strain>
    </source>
</reference>
<name>A0ABP8NXT8_9NOCA</name>
<feature type="domain" description="Plasmid pRiA4b Orf3-like" evidence="1">
    <location>
        <begin position="76"/>
        <end position="253"/>
    </location>
</feature>
<keyword evidence="3" id="KW-1185">Reference proteome</keyword>
<dbReference type="SUPFAM" id="SSF159941">
    <property type="entry name" value="MM3350-like"/>
    <property type="match status" value="1"/>
</dbReference>